<gene>
    <name evidence="5" type="ORF">NCTC1934_01495</name>
</gene>
<accession>A0A378YD02</accession>
<dbReference type="Pfam" id="PF13490">
    <property type="entry name" value="zf-HC2"/>
    <property type="match status" value="1"/>
</dbReference>
<keyword evidence="3 5" id="KW-0812">Transmembrane</keyword>
<evidence type="ECO:0000256" key="3">
    <source>
        <dbReference type="SAM" id="Phobius"/>
    </source>
</evidence>
<proteinExistence type="predicted"/>
<keyword evidence="6" id="KW-1185">Reference proteome</keyword>
<dbReference type="EMBL" id="UGRY01000002">
    <property type="protein sequence ID" value="SUA74259.1"/>
    <property type="molecule type" value="Genomic_DNA"/>
</dbReference>
<evidence type="ECO:0000256" key="1">
    <source>
        <dbReference type="ARBA" id="ARBA00023015"/>
    </source>
</evidence>
<evidence type="ECO:0000313" key="6">
    <source>
        <dbReference type="Proteomes" id="UP000255467"/>
    </source>
</evidence>
<dbReference type="STRING" id="1406858.GCA_000710895_02970"/>
<evidence type="ECO:0000313" key="5">
    <source>
        <dbReference type="EMBL" id="SUA74259.1"/>
    </source>
</evidence>
<evidence type="ECO:0000256" key="2">
    <source>
        <dbReference type="ARBA" id="ARBA00023163"/>
    </source>
</evidence>
<organism evidence="5 6">
    <name type="scientific">Nocardia otitidiscaviarum</name>
    <dbReference type="NCBI Taxonomy" id="1823"/>
    <lineage>
        <taxon>Bacteria</taxon>
        <taxon>Bacillati</taxon>
        <taxon>Actinomycetota</taxon>
        <taxon>Actinomycetes</taxon>
        <taxon>Mycobacteriales</taxon>
        <taxon>Nocardiaceae</taxon>
        <taxon>Nocardia</taxon>
    </lineage>
</organism>
<evidence type="ECO:0000259" key="4">
    <source>
        <dbReference type="Pfam" id="PF13490"/>
    </source>
</evidence>
<dbReference type="InterPro" id="IPR027383">
    <property type="entry name" value="Znf_put"/>
</dbReference>
<feature type="domain" description="Putative zinc-finger" evidence="4">
    <location>
        <begin position="20"/>
        <end position="45"/>
    </location>
</feature>
<name>A0A378YD02_9NOCA</name>
<protein>
    <submittedName>
        <fullName evidence="5">Predicted transmembrane transcriptional regulator (Anti-sigma factor)</fullName>
    </submittedName>
</protein>
<sequence length="242" mass="25802">MTETVAGREPCAAYETWDGPYVLGALTRAERRDYEEHLAGCDHCRAAVTELAGLPGLLALVTAETAEAVATADTPADTVPPPPDRLLSGLAVRARREQRRARLWSIGGALAAAAAAVLIAVPVTAAVTDRATAPVQQVVAQGPLESPDPIPITATFELLAVNGESRVDMWCAYAASDYAYQWRLSLWVVRTDGTESKLAEWTAAPGQEFTPDGTTSVPPDRLRTIEVRDDAGRVLLSAVLEQ</sequence>
<dbReference type="InterPro" id="IPR041916">
    <property type="entry name" value="Anti_sigma_zinc_sf"/>
</dbReference>
<dbReference type="RefSeq" id="WP_115061491.1">
    <property type="nucleotide sequence ID" value="NZ_UGRY01000002.1"/>
</dbReference>
<dbReference type="OrthoDB" id="5242431at2"/>
<dbReference type="Gene3D" id="1.10.10.1320">
    <property type="entry name" value="Anti-sigma factor, zinc-finger domain"/>
    <property type="match status" value="1"/>
</dbReference>
<keyword evidence="3" id="KW-1133">Transmembrane helix</keyword>
<feature type="transmembrane region" description="Helical" evidence="3">
    <location>
        <begin position="103"/>
        <end position="127"/>
    </location>
</feature>
<dbReference type="AlphaFoldDB" id="A0A378YD02"/>
<reference evidence="5 6" key="1">
    <citation type="submission" date="2018-06" db="EMBL/GenBank/DDBJ databases">
        <authorList>
            <consortium name="Pathogen Informatics"/>
            <person name="Doyle S."/>
        </authorList>
    </citation>
    <scope>NUCLEOTIDE SEQUENCE [LARGE SCALE GENOMIC DNA]</scope>
    <source>
        <strain evidence="5 6">NCTC1934</strain>
    </source>
</reference>
<keyword evidence="3" id="KW-0472">Membrane</keyword>
<keyword evidence="2" id="KW-0804">Transcription</keyword>
<keyword evidence="1" id="KW-0805">Transcription regulation</keyword>
<dbReference type="Proteomes" id="UP000255467">
    <property type="component" value="Unassembled WGS sequence"/>
</dbReference>